<evidence type="ECO:0000256" key="5">
    <source>
        <dbReference type="ARBA" id="ARBA00022989"/>
    </source>
</evidence>
<evidence type="ECO:0000313" key="12">
    <source>
        <dbReference type="Proteomes" id="UP000315711"/>
    </source>
</evidence>
<keyword evidence="4 10" id="KW-0812">Transmembrane</keyword>
<dbReference type="Proteomes" id="UP000315711">
    <property type="component" value="Unassembled WGS sequence"/>
</dbReference>
<dbReference type="NCBIfam" id="TIGR00023">
    <property type="entry name" value="glycerol-3-phosphate 1-O-acyltransferase PlsY"/>
    <property type="match status" value="1"/>
</dbReference>
<dbReference type="HAMAP" id="MF_01043">
    <property type="entry name" value="PlsY"/>
    <property type="match status" value="1"/>
</dbReference>
<dbReference type="EC" id="2.3.1.275" evidence="10"/>
<evidence type="ECO:0000256" key="6">
    <source>
        <dbReference type="ARBA" id="ARBA00023098"/>
    </source>
</evidence>
<protein>
    <recommendedName>
        <fullName evidence="10">Glycerol-3-phosphate acyltransferase</fullName>
    </recommendedName>
    <alternativeName>
        <fullName evidence="10">Acyl-PO4 G3P acyltransferase</fullName>
    </alternativeName>
    <alternativeName>
        <fullName evidence="10">Acyl-phosphate--glycerol-3-phosphate acyltransferase</fullName>
    </alternativeName>
    <alternativeName>
        <fullName evidence="10">G3P acyltransferase</fullName>
        <shortName evidence="10">GPAT</shortName>
        <ecNumber evidence="10">2.3.1.275</ecNumber>
    </alternativeName>
    <alternativeName>
        <fullName evidence="10">Lysophosphatidic acid synthase</fullName>
        <shortName evidence="10">LPA synthase</shortName>
    </alternativeName>
</protein>
<evidence type="ECO:0000256" key="1">
    <source>
        <dbReference type="ARBA" id="ARBA00022475"/>
    </source>
</evidence>
<keyword evidence="7 10" id="KW-0472">Membrane</keyword>
<evidence type="ECO:0000256" key="8">
    <source>
        <dbReference type="ARBA" id="ARBA00023209"/>
    </source>
</evidence>
<keyword evidence="3 10" id="KW-0808">Transferase</keyword>
<feature type="transmembrane region" description="Helical" evidence="10">
    <location>
        <begin position="75"/>
        <end position="99"/>
    </location>
</feature>
<keyword evidence="2 10" id="KW-0444">Lipid biosynthesis</keyword>
<dbReference type="AlphaFoldDB" id="A0A562QQ09"/>
<dbReference type="Pfam" id="PF02660">
    <property type="entry name" value="G3P_acyltransf"/>
    <property type="match status" value="1"/>
</dbReference>
<reference evidence="11 12" key="1">
    <citation type="journal article" date="2015" name="Stand. Genomic Sci.">
        <title>Genomic Encyclopedia of Bacterial and Archaeal Type Strains, Phase III: the genomes of soil and plant-associated and newly described type strains.</title>
        <authorList>
            <person name="Whitman W.B."/>
            <person name="Woyke T."/>
            <person name="Klenk H.P."/>
            <person name="Zhou Y."/>
            <person name="Lilburn T.G."/>
            <person name="Beck B.J."/>
            <person name="De Vos P."/>
            <person name="Vandamme P."/>
            <person name="Eisen J.A."/>
            <person name="Garrity G."/>
            <person name="Hugenholtz P."/>
            <person name="Kyrpides N.C."/>
        </authorList>
    </citation>
    <scope>NUCLEOTIDE SEQUENCE [LARGE SCALE GENOMIC DNA]</scope>
    <source>
        <strain evidence="11 12">CGMCC 1.10116</strain>
    </source>
</reference>
<dbReference type="PANTHER" id="PTHR30309">
    <property type="entry name" value="INNER MEMBRANE PROTEIN YGIH"/>
    <property type="match status" value="1"/>
</dbReference>
<evidence type="ECO:0000313" key="11">
    <source>
        <dbReference type="EMBL" id="TWI58842.1"/>
    </source>
</evidence>
<evidence type="ECO:0000256" key="10">
    <source>
        <dbReference type="HAMAP-Rule" id="MF_01043"/>
    </source>
</evidence>
<comment type="similarity">
    <text evidence="10">Belongs to the PlsY family.</text>
</comment>
<keyword evidence="6 10" id="KW-0443">Lipid metabolism</keyword>
<comment type="subunit">
    <text evidence="10">Probably interacts with PlsX.</text>
</comment>
<accession>A0A562QQ09</accession>
<keyword evidence="1 10" id="KW-1003">Cell membrane</keyword>
<dbReference type="RefSeq" id="WP_242009696.1">
    <property type="nucleotide sequence ID" value="NZ_VLKZ01000002.1"/>
</dbReference>
<proteinExistence type="inferred from homology"/>
<evidence type="ECO:0000256" key="2">
    <source>
        <dbReference type="ARBA" id="ARBA00022516"/>
    </source>
</evidence>
<evidence type="ECO:0000256" key="7">
    <source>
        <dbReference type="ARBA" id="ARBA00023136"/>
    </source>
</evidence>
<comment type="pathway">
    <text evidence="10">Lipid metabolism; phospholipid metabolism.</text>
</comment>
<dbReference type="EMBL" id="VLKZ01000002">
    <property type="protein sequence ID" value="TWI58842.1"/>
    <property type="molecule type" value="Genomic_DNA"/>
</dbReference>
<keyword evidence="5 10" id="KW-1133">Transmembrane helix</keyword>
<sequence length="209" mass="22509">MGEGMLFIALIFTIIIGYLLGSISFSYIIAKKIKKVDIRQHGSGNAGATNTLRVLGVGPAIAVLALDILKGIASVWIGVLFAADNTGLFPALAGFAAILGHNWPVYYGFRGGKGVATTIGVLATLVFFPALFAGIIAIISIILTRYVSLGSLLFTLLTVVFTFFLVDQFGYPFIYVYLTFIVACLSFWKHRANLTRLFNGTESKIGKKA</sequence>
<feature type="transmembrane region" description="Helical" evidence="10">
    <location>
        <begin position="119"/>
        <end position="139"/>
    </location>
</feature>
<dbReference type="InterPro" id="IPR003811">
    <property type="entry name" value="G3P_acylTferase_PlsY"/>
</dbReference>
<dbReference type="UniPathway" id="UPA00085"/>
<evidence type="ECO:0000256" key="9">
    <source>
        <dbReference type="ARBA" id="ARBA00023264"/>
    </source>
</evidence>
<keyword evidence="8 10" id="KW-0594">Phospholipid biosynthesis</keyword>
<dbReference type="GO" id="GO:0005886">
    <property type="term" value="C:plasma membrane"/>
    <property type="evidence" value="ECO:0007669"/>
    <property type="project" value="UniProtKB-SubCell"/>
</dbReference>
<comment type="caution">
    <text evidence="11">The sequence shown here is derived from an EMBL/GenBank/DDBJ whole genome shotgun (WGS) entry which is preliminary data.</text>
</comment>
<feature type="transmembrane region" description="Helical" evidence="10">
    <location>
        <begin position="172"/>
        <end position="188"/>
    </location>
</feature>
<gene>
    <name evidence="10" type="primary">plsY</name>
    <name evidence="11" type="ORF">IQ10_00550</name>
</gene>
<dbReference type="SMART" id="SM01207">
    <property type="entry name" value="G3P_acyltransf"/>
    <property type="match status" value="1"/>
</dbReference>
<dbReference type="GO" id="GO:0043772">
    <property type="term" value="F:acyl-phosphate glycerol-3-phosphate acyltransferase activity"/>
    <property type="evidence" value="ECO:0007669"/>
    <property type="project" value="UniProtKB-UniRule"/>
</dbReference>
<comment type="subcellular location">
    <subcellularLocation>
        <location evidence="10">Cell membrane</location>
        <topology evidence="10">Multi-pass membrane protein</topology>
    </subcellularLocation>
</comment>
<keyword evidence="12" id="KW-1185">Reference proteome</keyword>
<feature type="transmembrane region" description="Helical" evidence="10">
    <location>
        <begin position="146"/>
        <end position="166"/>
    </location>
</feature>
<keyword evidence="11" id="KW-0012">Acyltransferase</keyword>
<dbReference type="GO" id="GO:0008654">
    <property type="term" value="P:phospholipid biosynthetic process"/>
    <property type="evidence" value="ECO:0007669"/>
    <property type="project" value="UniProtKB-UniRule"/>
</dbReference>
<dbReference type="PANTHER" id="PTHR30309:SF0">
    <property type="entry name" value="GLYCEROL-3-PHOSPHATE ACYLTRANSFERASE-RELATED"/>
    <property type="match status" value="1"/>
</dbReference>
<feature type="transmembrane region" description="Helical" evidence="10">
    <location>
        <begin position="6"/>
        <end position="30"/>
    </location>
</feature>
<keyword evidence="9 10" id="KW-1208">Phospholipid metabolism</keyword>
<evidence type="ECO:0000256" key="3">
    <source>
        <dbReference type="ARBA" id="ARBA00022679"/>
    </source>
</evidence>
<name>A0A562QQ09_9BACI</name>
<comment type="function">
    <text evidence="10">Catalyzes the transfer of an acyl group from acyl-phosphate (acyl-PO(4)) to glycerol-3-phosphate (G3P) to form lysophosphatidic acid (LPA). This enzyme utilizes acyl-phosphate as fatty acyl donor, but not acyl-CoA or acyl-ACP.</text>
</comment>
<comment type="catalytic activity">
    <reaction evidence="10">
        <text>an acyl phosphate + sn-glycerol 3-phosphate = a 1-acyl-sn-glycero-3-phosphate + phosphate</text>
        <dbReference type="Rhea" id="RHEA:34075"/>
        <dbReference type="ChEBI" id="CHEBI:43474"/>
        <dbReference type="ChEBI" id="CHEBI:57597"/>
        <dbReference type="ChEBI" id="CHEBI:57970"/>
        <dbReference type="ChEBI" id="CHEBI:59918"/>
        <dbReference type="EC" id="2.3.1.275"/>
    </reaction>
</comment>
<evidence type="ECO:0000256" key="4">
    <source>
        <dbReference type="ARBA" id="ARBA00022692"/>
    </source>
</evidence>
<organism evidence="11 12">
    <name type="scientific">Halalkalibacter nanhaiisediminis</name>
    <dbReference type="NCBI Taxonomy" id="688079"/>
    <lineage>
        <taxon>Bacteria</taxon>
        <taxon>Bacillati</taxon>
        <taxon>Bacillota</taxon>
        <taxon>Bacilli</taxon>
        <taxon>Bacillales</taxon>
        <taxon>Bacillaceae</taxon>
        <taxon>Halalkalibacter</taxon>
    </lineage>
</organism>